<organism evidence="8 9">
    <name type="scientific">Tepidiforma bonchosmolovskayae</name>
    <dbReference type="NCBI Taxonomy" id="2601677"/>
    <lineage>
        <taxon>Bacteria</taxon>
        <taxon>Bacillati</taxon>
        <taxon>Chloroflexota</taxon>
        <taxon>Tepidiformia</taxon>
        <taxon>Tepidiformales</taxon>
        <taxon>Tepidiformaceae</taxon>
        <taxon>Tepidiforma</taxon>
    </lineage>
</organism>
<dbReference type="InterPro" id="IPR005746">
    <property type="entry name" value="Thioredoxin"/>
</dbReference>
<dbReference type="Pfam" id="PF14559">
    <property type="entry name" value="TPR_19"/>
    <property type="match status" value="1"/>
</dbReference>
<dbReference type="CDD" id="cd02947">
    <property type="entry name" value="TRX_family"/>
    <property type="match status" value="1"/>
</dbReference>
<keyword evidence="4" id="KW-1015">Disulfide bond</keyword>
<protein>
    <recommendedName>
        <fullName evidence="6">Thioredoxin</fullName>
    </recommendedName>
</protein>
<feature type="domain" description="Thioredoxin" evidence="7">
    <location>
        <begin position="1"/>
        <end position="116"/>
    </location>
</feature>
<dbReference type="PANTHER" id="PTHR45663:SF11">
    <property type="entry name" value="GEO12009P1"/>
    <property type="match status" value="1"/>
</dbReference>
<dbReference type="Pfam" id="PF14561">
    <property type="entry name" value="TPR_20"/>
    <property type="match status" value="1"/>
</dbReference>
<dbReference type="PRINTS" id="PR00421">
    <property type="entry name" value="THIOREDOXIN"/>
</dbReference>
<dbReference type="Pfam" id="PF00085">
    <property type="entry name" value="Thioredoxin"/>
    <property type="match status" value="1"/>
</dbReference>
<proteinExistence type="inferred from homology"/>
<dbReference type="InterPro" id="IPR036249">
    <property type="entry name" value="Thioredoxin-like_sf"/>
</dbReference>
<keyword evidence="3" id="KW-0249">Electron transport</keyword>
<evidence type="ECO:0000256" key="4">
    <source>
        <dbReference type="ARBA" id="ARBA00023157"/>
    </source>
</evidence>
<keyword evidence="5" id="KW-0676">Redox-active center</keyword>
<dbReference type="PROSITE" id="PS51352">
    <property type="entry name" value="THIOREDOXIN_2"/>
    <property type="match status" value="1"/>
</dbReference>
<name>A0ABX6C437_9CHLR</name>
<dbReference type="SUPFAM" id="SSF52833">
    <property type="entry name" value="Thioredoxin-like"/>
    <property type="match status" value="1"/>
</dbReference>
<accession>A0ABX6C437</accession>
<evidence type="ECO:0000256" key="5">
    <source>
        <dbReference type="ARBA" id="ARBA00023284"/>
    </source>
</evidence>
<reference evidence="8 9" key="1">
    <citation type="submission" date="2019-10" db="EMBL/GenBank/DDBJ databases">
        <title>Thermopilla bonchosmolovskayae gen. nov., sp. nov., a moderately thermophilic Chloroflexi bacterium from a Chukotka hot spring (Arctic, Russia), representing a novel classis Thermopillaia, which include previously uncultivated lineage OLB14.</title>
        <authorList>
            <person name="Kochetkova T.V."/>
            <person name="Zayulina K.S."/>
            <person name="Zhigarkov V.S."/>
            <person name="Minaev N.V."/>
            <person name="Novikov A."/>
            <person name="Toshchakov S.V."/>
            <person name="Elcheninov A.G."/>
            <person name="Kublanov I.V."/>
        </authorList>
    </citation>
    <scope>NUCLEOTIDE SEQUENCE [LARGE SCALE GENOMIC DNA]</scope>
    <source>
        <strain evidence="8 9">3753O</strain>
    </source>
</reference>
<evidence type="ECO:0000256" key="2">
    <source>
        <dbReference type="ARBA" id="ARBA00022448"/>
    </source>
</evidence>
<dbReference type="Proteomes" id="UP000326331">
    <property type="component" value="Chromosome"/>
</dbReference>
<evidence type="ECO:0000313" key="8">
    <source>
        <dbReference type="EMBL" id="QFG03833.1"/>
    </source>
</evidence>
<dbReference type="EMBL" id="CP042829">
    <property type="protein sequence ID" value="QFG03833.1"/>
    <property type="molecule type" value="Genomic_DNA"/>
</dbReference>
<keyword evidence="2" id="KW-0813">Transport</keyword>
<dbReference type="RefSeq" id="WP_158067782.1">
    <property type="nucleotide sequence ID" value="NZ_CP042829.1"/>
</dbReference>
<gene>
    <name evidence="8" type="primary">trxA</name>
    <name evidence="8" type="ORF">Tbon_11190</name>
</gene>
<keyword evidence="9" id="KW-1185">Reference proteome</keyword>
<dbReference type="Gene3D" id="1.25.40.10">
    <property type="entry name" value="Tetratricopeptide repeat domain"/>
    <property type="match status" value="2"/>
</dbReference>
<dbReference type="PANTHER" id="PTHR45663">
    <property type="entry name" value="GEO12009P1"/>
    <property type="match status" value="1"/>
</dbReference>
<evidence type="ECO:0000313" key="9">
    <source>
        <dbReference type="Proteomes" id="UP000326331"/>
    </source>
</evidence>
<evidence type="ECO:0000256" key="3">
    <source>
        <dbReference type="ARBA" id="ARBA00022982"/>
    </source>
</evidence>
<comment type="similarity">
    <text evidence="1">Belongs to the thioredoxin family.</text>
</comment>
<dbReference type="SUPFAM" id="SSF48452">
    <property type="entry name" value="TPR-like"/>
    <property type="match status" value="1"/>
</dbReference>
<evidence type="ECO:0000256" key="6">
    <source>
        <dbReference type="NCBIfam" id="TIGR01068"/>
    </source>
</evidence>
<evidence type="ECO:0000256" key="1">
    <source>
        <dbReference type="ARBA" id="ARBA00008987"/>
    </source>
</evidence>
<dbReference type="NCBIfam" id="TIGR01068">
    <property type="entry name" value="thioredoxin"/>
    <property type="match status" value="1"/>
</dbReference>
<evidence type="ECO:0000259" key="7">
    <source>
        <dbReference type="PROSITE" id="PS51352"/>
    </source>
</evidence>
<dbReference type="PROSITE" id="PS00194">
    <property type="entry name" value="THIOREDOXIN_1"/>
    <property type="match status" value="1"/>
</dbReference>
<dbReference type="InterPro" id="IPR011990">
    <property type="entry name" value="TPR-like_helical_dom_sf"/>
</dbReference>
<dbReference type="InterPro" id="IPR017937">
    <property type="entry name" value="Thioredoxin_CS"/>
</dbReference>
<dbReference type="Gene3D" id="3.40.30.10">
    <property type="entry name" value="Glutaredoxin"/>
    <property type="match status" value="1"/>
</dbReference>
<dbReference type="InterPro" id="IPR013766">
    <property type="entry name" value="Thioredoxin_domain"/>
</dbReference>
<sequence>MEYPMPAATVIDVTDANFATEVLERSKTIPVVVDFWAPWCGPCRMLGPIIEKVAAENEGKVLLAKLNTDQNPRTAMQFRIQGIPAVKAFKDGRVIAEFTGAYPEPQVRAFFQKVIGAAGTGASSAEELLRKGDVAGAEREYRAILEKSPNDANAVVGLASILIGRGARDEAERLLERVPADRRAKALKHRIFLDEFRQKHAGEDLEGEVRRNPRDPRARYRWGVMLAAQERYEEALDQLLESVRLDRTFADGAARKAMLAVFDILGLDSPVTREYQRRLSSVLF</sequence>